<gene>
    <name evidence="2" type="ORF">DFP72DRAFT_533987</name>
</gene>
<sequence length="87" mass="10039">MIHTRAFRWVSRYFGFSFTGLGMDDSDISSYILTFIHTYNLPLSFFLSLGSSILLCVFPTVLLSTYIRFSLVLLLVLWAYGVLSCHW</sequence>
<dbReference type="AlphaFoldDB" id="A0A8H6HNX5"/>
<protein>
    <submittedName>
        <fullName evidence="2">Uncharacterized protein</fullName>
    </submittedName>
</protein>
<feature type="transmembrane region" description="Helical" evidence="1">
    <location>
        <begin position="66"/>
        <end position="83"/>
    </location>
</feature>
<name>A0A8H6HNX5_9AGAR</name>
<evidence type="ECO:0000313" key="3">
    <source>
        <dbReference type="Proteomes" id="UP000521943"/>
    </source>
</evidence>
<dbReference type="Proteomes" id="UP000521943">
    <property type="component" value="Unassembled WGS sequence"/>
</dbReference>
<organism evidence="2 3">
    <name type="scientific">Ephemerocybe angulata</name>
    <dbReference type="NCBI Taxonomy" id="980116"/>
    <lineage>
        <taxon>Eukaryota</taxon>
        <taxon>Fungi</taxon>
        <taxon>Dikarya</taxon>
        <taxon>Basidiomycota</taxon>
        <taxon>Agaricomycotina</taxon>
        <taxon>Agaricomycetes</taxon>
        <taxon>Agaricomycetidae</taxon>
        <taxon>Agaricales</taxon>
        <taxon>Agaricineae</taxon>
        <taxon>Psathyrellaceae</taxon>
        <taxon>Ephemerocybe</taxon>
    </lineage>
</organism>
<reference evidence="2 3" key="1">
    <citation type="submission" date="2020-07" db="EMBL/GenBank/DDBJ databases">
        <title>Comparative genomics of pyrophilous fungi reveals a link between fire events and developmental genes.</title>
        <authorList>
            <consortium name="DOE Joint Genome Institute"/>
            <person name="Steindorff A.S."/>
            <person name="Carver A."/>
            <person name="Calhoun S."/>
            <person name="Stillman K."/>
            <person name="Liu H."/>
            <person name="Lipzen A."/>
            <person name="Pangilinan J."/>
            <person name="Labutti K."/>
            <person name="Bruns T.D."/>
            <person name="Grigoriev I.V."/>
        </authorList>
    </citation>
    <scope>NUCLEOTIDE SEQUENCE [LARGE SCALE GENOMIC DNA]</scope>
    <source>
        <strain evidence="2 3">CBS 144469</strain>
    </source>
</reference>
<accession>A0A8H6HNX5</accession>
<evidence type="ECO:0000256" key="1">
    <source>
        <dbReference type="SAM" id="Phobius"/>
    </source>
</evidence>
<proteinExistence type="predicted"/>
<keyword evidence="3" id="KW-1185">Reference proteome</keyword>
<keyword evidence="1" id="KW-0812">Transmembrane</keyword>
<feature type="transmembrane region" description="Helical" evidence="1">
    <location>
        <begin position="39"/>
        <end position="60"/>
    </location>
</feature>
<evidence type="ECO:0000313" key="2">
    <source>
        <dbReference type="EMBL" id="KAF6749980.1"/>
    </source>
</evidence>
<dbReference type="EMBL" id="JACGCI010000060">
    <property type="protein sequence ID" value="KAF6749980.1"/>
    <property type="molecule type" value="Genomic_DNA"/>
</dbReference>
<comment type="caution">
    <text evidence="2">The sequence shown here is derived from an EMBL/GenBank/DDBJ whole genome shotgun (WGS) entry which is preliminary data.</text>
</comment>
<keyword evidence="1" id="KW-0472">Membrane</keyword>
<keyword evidence="1" id="KW-1133">Transmembrane helix</keyword>